<evidence type="ECO:0000313" key="1">
    <source>
        <dbReference type="EMBL" id="KLN53289.1"/>
    </source>
</evidence>
<sequence>MCPMLVPADGCLAQRLRTLAAIAMALVFLHGSPARAQSRGELLYDTNCIACHSEKMHWRSGKLVNDWASLEAQVRHWQQAASLGWSDEDVLEVARYLNERFYGFAPRNTTGALEFPVPAPSAAGPTRLARPGRP</sequence>
<name>A0A0H2LST4_VARPD</name>
<dbReference type="GO" id="GO:0020037">
    <property type="term" value="F:heme binding"/>
    <property type="evidence" value="ECO:0007669"/>
    <property type="project" value="InterPro"/>
</dbReference>
<reference evidence="1 2" key="1">
    <citation type="submission" date="2015-03" db="EMBL/GenBank/DDBJ databases">
        <title>Genome sequence of Variovorax paradoxus TBEA6.</title>
        <authorList>
            <person name="Poehlein A."/>
            <person name="Schuldes J."/>
            <person name="Wuebbeler J.H."/>
            <person name="Hiessl S."/>
            <person name="Steinbuechel A."/>
            <person name="Daniel R."/>
        </authorList>
    </citation>
    <scope>NUCLEOTIDE SEQUENCE [LARGE SCALE GENOMIC DNA]</scope>
    <source>
        <strain evidence="1 2">TBEA6</strain>
    </source>
</reference>
<protein>
    <submittedName>
        <fullName evidence="1">Green heme protein</fullName>
    </submittedName>
</protein>
<gene>
    <name evidence="1" type="ORF">VPARA_56050</name>
</gene>
<keyword evidence="2" id="KW-1185">Reference proteome</keyword>
<dbReference type="Proteomes" id="UP000035170">
    <property type="component" value="Unassembled WGS sequence"/>
</dbReference>
<dbReference type="InterPro" id="IPR036909">
    <property type="entry name" value="Cyt_c-like_dom_sf"/>
</dbReference>
<organism evidence="1 2">
    <name type="scientific">Variovorax paradoxus</name>
    <dbReference type="NCBI Taxonomy" id="34073"/>
    <lineage>
        <taxon>Bacteria</taxon>
        <taxon>Pseudomonadati</taxon>
        <taxon>Pseudomonadota</taxon>
        <taxon>Betaproteobacteria</taxon>
        <taxon>Burkholderiales</taxon>
        <taxon>Comamonadaceae</taxon>
        <taxon>Variovorax</taxon>
    </lineage>
</organism>
<dbReference type="RefSeq" id="WP_196305753.1">
    <property type="nucleotide sequence ID" value="NZ_JZWI01000036.1"/>
</dbReference>
<dbReference type="GO" id="GO:0009055">
    <property type="term" value="F:electron transfer activity"/>
    <property type="evidence" value="ECO:0007669"/>
    <property type="project" value="InterPro"/>
</dbReference>
<dbReference type="AlphaFoldDB" id="A0A0H2LST4"/>
<dbReference type="EMBL" id="JZWI01000036">
    <property type="protein sequence ID" value="KLN53289.1"/>
    <property type="molecule type" value="Genomic_DNA"/>
</dbReference>
<accession>A0A0H2LST4</accession>
<proteinExistence type="predicted"/>
<evidence type="ECO:0000313" key="2">
    <source>
        <dbReference type="Proteomes" id="UP000035170"/>
    </source>
</evidence>
<dbReference type="SUPFAM" id="SSF46626">
    <property type="entry name" value="Cytochrome c"/>
    <property type="match status" value="1"/>
</dbReference>
<comment type="caution">
    <text evidence="1">The sequence shown here is derived from an EMBL/GenBank/DDBJ whole genome shotgun (WGS) entry which is preliminary data.</text>
</comment>
<dbReference type="PATRIC" id="fig|34073.19.peg.5743"/>